<dbReference type="GO" id="GO:0006465">
    <property type="term" value="P:signal peptide processing"/>
    <property type="evidence" value="ECO:0007669"/>
    <property type="project" value="TreeGrafter"/>
</dbReference>
<evidence type="ECO:0000256" key="1">
    <source>
        <dbReference type="ARBA" id="ARBA00005801"/>
    </source>
</evidence>
<evidence type="ECO:0000259" key="3">
    <source>
        <dbReference type="Pfam" id="PF01478"/>
    </source>
</evidence>
<dbReference type="GO" id="GO:0005886">
    <property type="term" value="C:plasma membrane"/>
    <property type="evidence" value="ECO:0007669"/>
    <property type="project" value="TreeGrafter"/>
</dbReference>
<gene>
    <name evidence="4" type="ordered locus">TREPR_1398</name>
</gene>
<evidence type="ECO:0000313" key="5">
    <source>
        <dbReference type="Proteomes" id="UP000009223"/>
    </source>
</evidence>
<keyword evidence="2" id="KW-0812">Transmembrane</keyword>
<dbReference type="STRING" id="545694.TREPR_1398"/>
<evidence type="ECO:0000313" key="4">
    <source>
        <dbReference type="EMBL" id="AEF83945.1"/>
    </source>
</evidence>
<feature type="transmembrane region" description="Helical" evidence="2">
    <location>
        <begin position="123"/>
        <end position="142"/>
    </location>
</feature>
<proteinExistence type="inferred from homology"/>
<dbReference type="InterPro" id="IPR050882">
    <property type="entry name" value="Prepilin_peptidase/N-MTase"/>
</dbReference>
<dbReference type="HOGENOM" id="CLU_057101_8_0_12"/>
<dbReference type="GO" id="GO:0004190">
    <property type="term" value="F:aspartic-type endopeptidase activity"/>
    <property type="evidence" value="ECO:0007669"/>
    <property type="project" value="InterPro"/>
</dbReference>
<organism evidence="4 5">
    <name type="scientific">Treponema primitia (strain ATCC BAA-887 / DSM 12427 / ZAS-2)</name>
    <dbReference type="NCBI Taxonomy" id="545694"/>
    <lineage>
        <taxon>Bacteria</taxon>
        <taxon>Pseudomonadati</taxon>
        <taxon>Spirochaetota</taxon>
        <taxon>Spirochaetia</taxon>
        <taxon>Spirochaetales</taxon>
        <taxon>Treponemataceae</taxon>
        <taxon>Treponema</taxon>
    </lineage>
</organism>
<dbReference type="PANTHER" id="PTHR30487:SF0">
    <property type="entry name" value="PREPILIN LEADER PEPTIDASE_N-METHYLTRANSFERASE-RELATED"/>
    <property type="match status" value="1"/>
</dbReference>
<dbReference type="Pfam" id="PF01478">
    <property type="entry name" value="Peptidase_A24"/>
    <property type="match status" value="1"/>
</dbReference>
<feature type="domain" description="Prepilin type IV endopeptidase peptidase" evidence="3">
    <location>
        <begin position="8"/>
        <end position="106"/>
    </location>
</feature>
<dbReference type="InterPro" id="IPR000045">
    <property type="entry name" value="Prepilin_IV_endopep_pep"/>
</dbReference>
<feature type="transmembrane region" description="Helical" evidence="2">
    <location>
        <begin position="83"/>
        <end position="111"/>
    </location>
</feature>
<sequence>MALPVFLTFLFFALPASWIDIRSFRIPDRLIFPGLGAALLVQALVSPRSLPGGIGAAVLSVLFFLFIRKIAGGLGLGDVKFAALMGLCCGPWVSLAFLGASLAGILGFLFLRLFKKDQFRRPLPFAPFMTAGTVGVFFLSRFCA</sequence>
<reference evidence="4 5" key="2">
    <citation type="journal article" date="2011" name="ISME J.">
        <title>RNA-seq reveals cooperative metabolic interactions between two termite-gut spirochete species in co-culture.</title>
        <authorList>
            <person name="Rosenthal A.Z."/>
            <person name="Matson E.G."/>
            <person name="Eldar A."/>
            <person name="Leadbetter J.R."/>
        </authorList>
    </citation>
    <scope>NUCLEOTIDE SEQUENCE [LARGE SCALE GENOMIC DNA]</scope>
    <source>
        <strain evidence="5">ATCC BAA-887 / DSM 12427 / ZAS-2</strain>
    </source>
</reference>
<comment type="similarity">
    <text evidence="1">Belongs to the peptidase A24 family.</text>
</comment>
<dbReference type="Gene3D" id="1.20.120.1220">
    <property type="match status" value="1"/>
</dbReference>
<accession>F5YQP3</accession>
<evidence type="ECO:0000256" key="2">
    <source>
        <dbReference type="SAM" id="Phobius"/>
    </source>
</evidence>
<reference evidence="5" key="1">
    <citation type="submission" date="2009-12" db="EMBL/GenBank/DDBJ databases">
        <title>Complete sequence of Treponema primitia strain ZAS-2.</title>
        <authorList>
            <person name="Tetu S.G."/>
            <person name="Matson E."/>
            <person name="Ren Q."/>
            <person name="Seshadri R."/>
            <person name="Elbourne L."/>
            <person name="Hassan K.A."/>
            <person name="Durkin A."/>
            <person name="Radune D."/>
            <person name="Mohamoud Y."/>
            <person name="Shay R."/>
            <person name="Jin S."/>
            <person name="Zhang X."/>
            <person name="Lucey K."/>
            <person name="Ballor N.R."/>
            <person name="Ottesen E."/>
            <person name="Rosenthal R."/>
            <person name="Allen A."/>
            <person name="Leadbetter J.R."/>
            <person name="Paulsen I.T."/>
        </authorList>
    </citation>
    <scope>NUCLEOTIDE SEQUENCE [LARGE SCALE GENOMIC DNA]</scope>
    <source>
        <strain evidence="5">ATCC BAA-887 / DSM 12427 / ZAS-2</strain>
    </source>
</reference>
<keyword evidence="5" id="KW-1185">Reference proteome</keyword>
<name>F5YQP3_TREPZ</name>
<keyword evidence="2" id="KW-1133">Transmembrane helix</keyword>
<dbReference type="AlphaFoldDB" id="F5YQP3"/>
<dbReference type="EMBL" id="CP001843">
    <property type="protein sequence ID" value="AEF83945.1"/>
    <property type="molecule type" value="Genomic_DNA"/>
</dbReference>
<dbReference type="OrthoDB" id="361710at2"/>
<dbReference type="eggNOG" id="COG1989">
    <property type="taxonomic scope" value="Bacteria"/>
</dbReference>
<keyword evidence="2" id="KW-0472">Membrane</keyword>
<protein>
    <submittedName>
        <fullName evidence="4">Peptidase, A24 (Type IV prepilin peptidase) family</fullName>
    </submittedName>
</protein>
<dbReference type="Proteomes" id="UP000009223">
    <property type="component" value="Chromosome"/>
</dbReference>
<dbReference type="KEGG" id="tpi:TREPR_1398"/>
<dbReference type="PANTHER" id="PTHR30487">
    <property type="entry name" value="TYPE 4 PREPILIN-LIKE PROTEINS LEADER PEPTIDE-PROCESSING ENZYME"/>
    <property type="match status" value="1"/>
</dbReference>
<feature type="transmembrane region" description="Helical" evidence="2">
    <location>
        <begin position="52"/>
        <end position="71"/>
    </location>
</feature>